<reference evidence="3" key="1">
    <citation type="submission" date="2023-05" db="EMBL/GenBank/DDBJ databases">
        <authorList>
            <person name="Zhang X."/>
        </authorList>
    </citation>
    <scope>NUCLEOTIDE SEQUENCE</scope>
    <source>
        <strain evidence="3">BD1B2-1</strain>
    </source>
</reference>
<evidence type="ECO:0000313" key="4">
    <source>
        <dbReference type="Proteomes" id="UP001232063"/>
    </source>
</evidence>
<dbReference type="Gene3D" id="2.160.10.10">
    <property type="entry name" value="Hexapeptide repeat proteins"/>
    <property type="match status" value="1"/>
</dbReference>
<evidence type="ECO:0000256" key="1">
    <source>
        <dbReference type="ARBA" id="ARBA00022679"/>
    </source>
</evidence>
<proteinExistence type="predicted"/>
<keyword evidence="2" id="KW-0012">Acyltransferase</keyword>
<dbReference type="GO" id="GO:0016779">
    <property type="term" value="F:nucleotidyltransferase activity"/>
    <property type="evidence" value="ECO:0007669"/>
    <property type="project" value="UniProtKB-ARBA"/>
</dbReference>
<name>A0AAE3RD89_9BACT</name>
<dbReference type="InterPro" id="IPR023917">
    <property type="entry name" value="Bifunctiontional_GlmU_bac-type"/>
</dbReference>
<evidence type="ECO:0000256" key="2">
    <source>
        <dbReference type="ARBA" id="ARBA00023315"/>
    </source>
</evidence>
<dbReference type="AlphaFoldDB" id="A0AAE3RD89"/>
<dbReference type="NCBIfam" id="TIGR03991">
    <property type="entry name" value="alt_bact_glmU"/>
    <property type="match status" value="1"/>
</dbReference>
<gene>
    <name evidence="3" type="ORF">QNI22_37905</name>
</gene>
<dbReference type="SUPFAM" id="SSF51161">
    <property type="entry name" value="Trimeric LpxA-like enzymes"/>
    <property type="match status" value="1"/>
</dbReference>
<organism evidence="3 4">
    <name type="scientific">Xanthocytophaga agilis</name>
    <dbReference type="NCBI Taxonomy" id="3048010"/>
    <lineage>
        <taxon>Bacteria</taxon>
        <taxon>Pseudomonadati</taxon>
        <taxon>Bacteroidota</taxon>
        <taxon>Cytophagia</taxon>
        <taxon>Cytophagales</taxon>
        <taxon>Rhodocytophagaceae</taxon>
        <taxon>Xanthocytophaga</taxon>
    </lineage>
</organism>
<keyword evidence="1" id="KW-0808">Transferase</keyword>
<comment type="caution">
    <text evidence="3">The sequence shown here is derived from an EMBL/GenBank/DDBJ whole genome shotgun (WGS) entry which is preliminary data.</text>
</comment>
<dbReference type="PANTHER" id="PTHR43584">
    <property type="entry name" value="NUCLEOTIDYL TRANSFERASE"/>
    <property type="match status" value="1"/>
</dbReference>
<dbReference type="RefSeq" id="WP_314519452.1">
    <property type="nucleotide sequence ID" value="NZ_JASJOU010000023.1"/>
</dbReference>
<keyword evidence="4" id="KW-1185">Reference proteome</keyword>
<dbReference type="EMBL" id="JASJOU010000023">
    <property type="protein sequence ID" value="MDJ1506487.1"/>
    <property type="molecule type" value="Genomic_DNA"/>
</dbReference>
<protein>
    <submittedName>
        <fullName evidence="3">GlmU family protein</fullName>
    </submittedName>
</protein>
<dbReference type="Pfam" id="PF13562">
    <property type="entry name" value="NTP_transf_4"/>
    <property type="match status" value="1"/>
</dbReference>
<dbReference type="GO" id="GO:0016746">
    <property type="term" value="F:acyltransferase activity"/>
    <property type="evidence" value="ECO:0007669"/>
    <property type="project" value="UniProtKB-KW"/>
</dbReference>
<dbReference type="Proteomes" id="UP001232063">
    <property type="component" value="Unassembled WGS sequence"/>
</dbReference>
<dbReference type="InterPro" id="IPR050065">
    <property type="entry name" value="GlmU-like"/>
</dbReference>
<sequence>MNYILFDDTLVHGALLPLTYTRPISHIRLGIVTIAEKWLHFLQGEVSYLTEGFLQKKYISVWGEDNLLINGSLCPDQNLITVIKKLSPGESLQCGNVLVALRTPHPLKDCRDVITQAEKTTVHTYTGTLTQVRQLSDIFLLNGSQIRSDYAWITEKRISKEITDPHTIMYNPSQIFLEEGAKTKACILNAENGPIYIGKYADIQEGSIIRGPFAIGESSIVALGAKMRGEITIGPHCKIGGEVSNSILFGFSNKGHDGYLGNSILGEWCNLGADTNTSNLKNDYGLVKQWSYAEKDFVDTGRQFVGLVMGDHSKAGINTMFNTGTVVGVSANIFGGNFPPKHIPSFTWGGADGLDTYRLDRALEVAQRVLERKAILLTAEDREILTYVFHATHGIQ</sequence>
<dbReference type="InterPro" id="IPR011004">
    <property type="entry name" value="Trimer_LpxA-like_sf"/>
</dbReference>
<evidence type="ECO:0000313" key="3">
    <source>
        <dbReference type="EMBL" id="MDJ1506487.1"/>
    </source>
</evidence>
<accession>A0AAE3RD89</accession>